<sequence>MLTAAIVTAAVLGVAKVVRDWLILRHVRAAMDAGTPQDRVRIGMRLAEALGGGQPAAAPGQAPEPPGGEVVTPRP</sequence>
<keyword evidence="3" id="KW-1185">Reference proteome</keyword>
<organism evidence="2 3">
    <name type="scientific">Streptomyces spororaveus</name>
    <dbReference type="NCBI Taxonomy" id="284039"/>
    <lineage>
        <taxon>Bacteria</taxon>
        <taxon>Bacillati</taxon>
        <taxon>Actinomycetota</taxon>
        <taxon>Actinomycetes</taxon>
        <taxon>Kitasatosporales</taxon>
        <taxon>Streptomycetaceae</taxon>
        <taxon>Streptomyces</taxon>
    </lineage>
</organism>
<dbReference type="EMBL" id="BNED01000005">
    <property type="protein sequence ID" value="GHI77561.1"/>
    <property type="molecule type" value="Genomic_DNA"/>
</dbReference>
<dbReference type="RefSeq" id="WP_202199578.1">
    <property type="nucleotide sequence ID" value="NZ_BAAATO010000010.1"/>
</dbReference>
<comment type="caution">
    <text evidence="2">The sequence shown here is derived from an EMBL/GenBank/DDBJ whole genome shotgun (WGS) entry which is preliminary data.</text>
</comment>
<evidence type="ECO:0000313" key="2">
    <source>
        <dbReference type="EMBL" id="GHI77561.1"/>
    </source>
</evidence>
<evidence type="ECO:0000313" key="3">
    <source>
        <dbReference type="Proteomes" id="UP000608522"/>
    </source>
</evidence>
<gene>
    <name evidence="2" type="ORF">Sspor_31220</name>
</gene>
<dbReference type="Proteomes" id="UP000608522">
    <property type="component" value="Unassembled WGS sequence"/>
</dbReference>
<protein>
    <submittedName>
        <fullName evidence="2">Uncharacterized protein</fullName>
    </submittedName>
</protein>
<name>A0ABQ3TB25_9ACTN</name>
<evidence type="ECO:0000256" key="1">
    <source>
        <dbReference type="SAM" id="MobiDB-lite"/>
    </source>
</evidence>
<proteinExistence type="predicted"/>
<reference evidence="3" key="1">
    <citation type="submission" date="2023-07" db="EMBL/GenBank/DDBJ databases">
        <title>Whole genome shotgun sequence of Streptomyces spororaveus NBRC 15456.</title>
        <authorList>
            <person name="Komaki H."/>
            <person name="Tamura T."/>
        </authorList>
    </citation>
    <scope>NUCLEOTIDE SEQUENCE [LARGE SCALE GENOMIC DNA]</scope>
    <source>
        <strain evidence="3">NBRC 15456</strain>
    </source>
</reference>
<accession>A0ABQ3TB25</accession>
<feature type="region of interest" description="Disordered" evidence="1">
    <location>
        <begin position="51"/>
        <end position="75"/>
    </location>
</feature>